<keyword evidence="2" id="KW-0732">Signal</keyword>
<evidence type="ECO:0000313" key="5">
    <source>
        <dbReference type="Proteomes" id="UP000279236"/>
    </source>
</evidence>
<dbReference type="RefSeq" id="XP_028474583.1">
    <property type="nucleotide sequence ID" value="XM_028617276.1"/>
</dbReference>
<name>A0A427XKQ3_9TREE</name>
<dbReference type="OrthoDB" id="771136at2759"/>
<comment type="similarity">
    <text evidence="1">Belongs to the peptidase A1 family.</text>
</comment>
<gene>
    <name evidence="4" type="ORF">EHS24_001485</name>
</gene>
<reference evidence="4 5" key="1">
    <citation type="submission" date="2018-11" db="EMBL/GenBank/DDBJ databases">
        <title>Genome sequence of Apiotrichum porosum DSM 27194.</title>
        <authorList>
            <person name="Aliyu H."/>
            <person name="Gorte O."/>
            <person name="Ochsenreither K."/>
        </authorList>
    </citation>
    <scope>NUCLEOTIDE SEQUENCE [LARGE SCALE GENOMIC DNA]</scope>
    <source>
        <strain evidence="4 5">DSM 27194</strain>
    </source>
</reference>
<comment type="caution">
    <text evidence="4">The sequence shown here is derived from an EMBL/GenBank/DDBJ whole genome shotgun (WGS) entry which is preliminary data.</text>
</comment>
<organism evidence="4 5">
    <name type="scientific">Apiotrichum porosum</name>
    <dbReference type="NCBI Taxonomy" id="105984"/>
    <lineage>
        <taxon>Eukaryota</taxon>
        <taxon>Fungi</taxon>
        <taxon>Dikarya</taxon>
        <taxon>Basidiomycota</taxon>
        <taxon>Agaricomycotina</taxon>
        <taxon>Tremellomycetes</taxon>
        <taxon>Trichosporonales</taxon>
        <taxon>Trichosporonaceae</taxon>
        <taxon>Apiotrichum</taxon>
    </lineage>
</organism>
<dbReference type="GO" id="GO:0004190">
    <property type="term" value="F:aspartic-type endopeptidase activity"/>
    <property type="evidence" value="ECO:0007669"/>
    <property type="project" value="InterPro"/>
</dbReference>
<dbReference type="Pfam" id="PF00026">
    <property type="entry name" value="Asp"/>
    <property type="match status" value="1"/>
</dbReference>
<protein>
    <recommendedName>
        <fullName evidence="3">Peptidase A1 domain-containing protein</fullName>
    </recommendedName>
</protein>
<accession>A0A427XKQ3</accession>
<dbReference type="PANTHER" id="PTHR47966">
    <property type="entry name" value="BETA-SITE APP-CLEAVING ENZYME, ISOFORM A-RELATED"/>
    <property type="match status" value="1"/>
</dbReference>
<evidence type="ECO:0000256" key="2">
    <source>
        <dbReference type="SAM" id="SignalP"/>
    </source>
</evidence>
<dbReference type="AlphaFoldDB" id="A0A427XKQ3"/>
<dbReference type="SUPFAM" id="SSF50630">
    <property type="entry name" value="Acid proteases"/>
    <property type="match status" value="1"/>
</dbReference>
<dbReference type="InterPro" id="IPR001461">
    <property type="entry name" value="Aspartic_peptidase_A1"/>
</dbReference>
<evidence type="ECO:0000259" key="3">
    <source>
        <dbReference type="PROSITE" id="PS51767"/>
    </source>
</evidence>
<sequence>MLFTKSLAALGALTGVVASPIAADLEDRALRFTQTSTVAASMQGHGYGIQTSMGGQLLTTGLHFLDGTLLVAYKPQLSFTYQQGPTTPTGNASNAQDTFGIFLTLYKWFHMDFLSVETDNQFFPVWHGKPLVPATLGFGFNNDRVEDGLSYGPSWWQQASGSWPEPTIGLYLNPVYHALNVTHLDQLPKQDQWLSAGSIKWGGIDSYYSKGNVDYVNVMGPVIGTEQNWLFAGDGIKVNGASMDLGGVALTFTPFLAPWIQLPRSVADKLHEGVAGAVAVDVTSDQGDMRQYSVPCGATEVITLTLGGVDYPIPPILWVKRNNDGTCASAFQTIPSAFGDGPYFMQLGTTFLSTVYTVLKFNAANDSPAQLGFSSVPCGRAAIDARTGSTKYTPCGSGGGLLSGLLNLFH</sequence>
<dbReference type="PANTHER" id="PTHR47966:SF51">
    <property type="entry name" value="BETA-SITE APP-CLEAVING ENZYME, ISOFORM A-RELATED"/>
    <property type="match status" value="1"/>
</dbReference>
<evidence type="ECO:0000313" key="4">
    <source>
        <dbReference type="EMBL" id="RSH79436.1"/>
    </source>
</evidence>
<feature type="domain" description="Peptidase A1" evidence="3">
    <location>
        <begin position="34"/>
        <end position="374"/>
    </location>
</feature>
<evidence type="ECO:0000256" key="1">
    <source>
        <dbReference type="ARBA" id="ARBA00007447"/>
    </source>
</evidence>
<proteinExistence type="inferred from homology"/>
<keyword evidence="5" id="KW-1185">Reference proteome</keyword>
<dbReference type="GO" id="GO:0006508">
    <property type="term" value="P:proteolysis"/>
    <property type="evidence" value="ECO:0007669"/>
    <property type="project" value="InterPro"/>
</dbReference>
<dbReference type="Gene3D" id="2.40.70.10">
    <property type="entry name" value="Acid Proteases"/>
    <property type="match status" value="1"/>
</dbReference>
<feature type="signal peptide" evidence="2">
    <location>
        <begin position="1"/>
        <end position="18"/>
    </location>
</feature>
<dbReference type="GeneID" id="39586028"/>
<dbReference type="Proteomes" id="UP000279236">
    <property type="component" value="Unassembled WGS sequence"/>
</dbReference>
<feature type="chain" id="PRO_5019324284" description="Peptidase A1 domain-containing protein" evidence="2">
    <location>
        <begin position="19"/>
        <end position="410"/>
    </location>
</feature>
<dbReference type="PROSITE" id="PS51767">
    <property type="entry name" value="PEPTIDASE_A1"/>
    <property type="match status" value="1"/>
</dbReference>
<dbReference type="EMBL" id="RSCE01000010">
    <property type="protein sequence ID" value="RSH79436.1"/>
    <property type="molecule type" value="Genomic_DNA"/>
</dbReference>
<dbReference type="InterPro" id="IPR033121">
    <property type="entry name" value="PEPTIDASE_A1"/>
</dbReference>
<dbReference type="InterPro" id="IPR021109">
    <property type="entry name" value="Peptidase_aspartic_dom_sf"/>
</dbReference>